<evidence type="ECO:0000256" key="8">
    <source>
        <dbReference type="ARBA" id="ARBA00048679"/>
    </source>
</evidence>
<dbReference type="EC" id="2.7.11.1" evidence="1"/>
<dbReference type="PANTHER" id="PTHR47634">
    <property type="entry name" value="PROTEIN KINASE DOMAIN-CONTAINING PROTEIN-RELATED"/>
    <property type="match status" value="1"/>
</dbReference>
<dbReference type="GO" id="GO:0000245">
    <property type="term" value="P:spliceosomal complex assembly"/>
    <property type="evidence" value="ECO:0007669"/>
    <property type="project" value="TreeGrafter"/>
</dbReference>
<keyword evidence="4" id="KW-0547">Nucleotide-binding</keyword>
<organism evidence="10 11">
    <name type="scientific">Lecanosticta acicola</name>
    <dbReference type="NCBI Taxonomy" id="111012"/>
    <lineage>
        <taxon>Eukaryota</taxon>
        <taxon>Fungi</taxon>
        <taxon>Dikarya</taxon>
        <taxon>Ascomycota</taxon>
        <taxon>Pezizomycotina</taxon>
        <taxon>Dothideomycetes</taxon>
        <taxon>Dothideomycetidae</taxon>
        <taxon>Mycosphaerellales</taxon>
        <taxon>Mycosphaerellaceae</taxon>
        <taxon>Lecanosticta</taxon>
    </lineage>
</organism>
<dbReference type="PANTHER" id="PTHR47634:SF9">
    <property type="entry name" value="PROTEIN KINASE DOMAIN-CONTAINING PROTEIN-RELATED"/>
    <property type="match status" value="1"/>
</dbReference>
<reference evidence="10" key="1">
    <citation type="submission" date="2023-11" db="EMBL/GenBank/DDBJ databases">
        <authorList>
            <person name="Alioto T."/>
            <person name="Alioto T."/>
            <person name="Gomez Garrido J."/>
        </authorList>
    </citation>
    <scope>NUCLEOTIDE SEQUENCE</scope>
</reference>
<evidence type="ECO:0000256" key="2">
    <source>
        <dbReference type="ARBA" id="ARBA00022527"/>
    </source>
</evidence>
<protein>
    <recommendedName>
        <fullName evidence="1">non-specific serine/threonine protein kinase</fullName>
        <ecNumber evidence="1">2.7.11.1</ecNumber>
    </recommendedName>
</protein>
<comment type="catalytic activity">
    <reaction evidence="7">
        <text>L-threonyl-[protein] + ATP = O-phospho-L-threonyl-[protein] + ADP + H(+)</text>
        <dbReference type="Rhea" id="RHEA:46608"/>
        <dbReference type="Rhea" id="RHEA-COMP:11060"/>
        <dbReference type="Rhea" id="RHEA-COMP:11605"/>
        <dbReference type="ChEBI" id="CHEBI:15378"/>
        <dbReference type="ChEBI" id="CHEBI:30013"/>
        <dbReference type="ChEBI" id="CHEBI:30616"/>
        <dbReference type="ChEBI" id="CHEBI:61977"/>
        <dbReference type="ChEBI" id="CHEBI:456216"/>
        <dbReference type="EC" id="2.7.11.1"/>
    </reaction>
</comment>
<dbReference type="PROSITE" id="PS50011">
    <property type="entry name" value="PROTEIN_KINASE_DOM"/>
    <property type="match status" value="1"/>
</dbReference>
<gene>
    <name evidence="10" type="ORF">LECACI_7A008223</name>
</gene>
<dbReference type="InterPro" id="IPR000719">
    <property type="entry name" value="Prot_kinase_dom"/>
</dbReference>
<dbReference type="SUPFAM" id="SSF56112">
    <property type="entry name" value="Protein kinase-like (PK-like)"/>
    <property type="match status" value="1"/>
</dbReference>
<evidence type="ECO:0000256" key="3">
    <source>
        <dbReference type="ARBA" id="ARBA00022679"/>
    </source>
</evidence>
<dbReference type="Proteomes" id="UP001296104">
    <property type="component" value="Unassembled WGS sequence"/>
</dbReference>
<name>A0AAI8Z5Y9_9PEZI</name>
<dbReference type="AlphaFoldDB" id="A0AAI8Z5Y9"/>
<keyword evidence="6" id="KW-0067">ATP-binding</keyword>
<evidence type="ECO:0000256" key="7">
    <source>
        <dbReference type="ARBA" id="ARBA00047899"/>
    </source>
</evidence>
<evidence type="ECO:0000259" key="9">
    <source>
        <dbReference type="PROSITE" id="PS50011"/>
    </source>
</evidence>
<evidence type="ECO:0000256" key="1">
    <source>
        <dbReference type="ARBA" id="ARBA00012513"/>
    </source>
</evidence>
<comment type="catalytic activity">
    <reaction evidence="8">
        <text>L-seryl-[protein] + ATP = O-phospho-L-seryl-[protein] + ADP + H(+)</text>
        <dbReference type="Rhea" id="RHEA:17989"/>
        <dbReference type="Rhea" id="RHEA-COMP:9863"/>
        <dbReference type="Rhea" id="RHEA-COMP:11604"/>
        <dbReference type="ChEBI" id="CHEBI:15378"/>
        <dbReference type="ChEBI" id="CHEBI:29999"/>
        <dbReference type="ChEBI" id="CHEBI:30616"/>
        <dbReference type="ChEBI" id="CHEBI:83421"/>
        <dbReference type="ChEBI" id="CHEBI:456216"/>
        <dbReference type="EC" id="2.7.11.1"/>
    </reaction>
</comment>
<dbReference type="GO" id="GO:0050684">
    <property type="term" value="P:regulation of mRNA processing"/>
    <property type="evidence" value="ECO:0007669"/>
    <property type="project" value="TreeGrafter"/>
</dbReference>
<evidence type="ECO:0000256" key="4">
    <source>
        <dbReference type="ARBA" id="ARBA00022741"/>
    </source>
</evidence>
<keyword evidence="2" id="KW-0723">Serine/threonine-protein kinase</keyword>
<keyword evidence="3" id="KW-0808">Transferase</keyword>
<accession>A0AAI8Z5Y9</accession>
<keyword evidence="11" id="KW-1185">Reference proteome</keyword>
<dbReference type="GO" id="GO:0005524">
    <property type="term" value="F:ATP binding"/>
    <property type="evidence" value="ECO:0007669"/>
    <property type="project" value="UniProtKB-KW"/>
</dbReference>
<dbReference type="Gene3D" id="1.10.510.10">
    <property type="entry name" value="Transferase(Phosphotransferase) domain 1"/>
    <property type="match status" value="1"/>
</dbReference>
<dbReference type="InterPro" id="IPR051334">
    <property type="entry name" value="SRPK"/>
</dbReference>
<dbReference type="SMART" id="SM00220">
    <property type="entry name" value="S_TKc"/>
    <property type="match status" value="1"/>
</dbReference>
<evidence type="ECO:0000313" key="11">
    <source>
        <dbReference type="Proteomes" id="UP001296104"/>
    </source>
</evidence>
<sequence length="292" mass="33187">MAANESTEDVLVEEQSFSWYRPKQWYPVRLGQVLHARYEVLLKLGYGSVSTSWLCRDMEYVALKVYMTGHRQARNEVKVMQHLNSLSSDHPGSGLVRKMLDTFEIQGEVGRHVCLVQEPLSVSLREVRNIAGGQVPSEILKPILYGLLLGLDYLHSVTGVVHTDLHEANIMLSVDDESYWDEMIELERQCPSPCKIVDGRHIYSSADLEMPDEPGNAIICDFGDAHYGPGPFEIDVMPDLYRAREIILGIAWDAKIDIWAFALMVWDLVEGNISSRNGCQVEMRPAQRIWPR</sequence>
<dbReference type="Gene3D" id="3.30.200.20">
    <property type="entry name" value="Phosphorylase Kinase, domain 1"/>
    <property type="match status" value="1"/>
</dbReference>
<dbReference type="InterPro" id="IPR011009">
    <property type="entry name" value="Kinase-like_dom_sf"/>
</dbReference>
<comment type="caution">
    <text evidence="10">The sequence shown here is derived from an EMBL/GenBank/DDBJ whole genome shotgun (WGS) entry which is preliminary data.</text>
</comment>
<evidence type="ECO:0000313" key="10">
    <source>
        <dbReference type="EMBL" id="CAK4033065.1"/>
    </source>
</evidence>
<keyword evidence="5 10" id="KW-0418">Kinase</keyword>
<dbReference type="Pfam" id="PF00069">
    <property type="entry name" value="Pkinase"/>
    <property type="match status" value="1"/>
</dbReference>
<dbReference type="EMBL" id="CAVMBE010000077">
    <property type="protein sequence ID" value="CAK4033065.1"/>
    <property type="molecule type" value="Genomic_DNA"/>
</dbReference>
<evidence type="ECO:0000256" key="6">
    <source>
        <dbReference type="ARBA" id="ARBA00022840"/>
    </source>
</evidence>
<proteinExistence type="predicted"/>
<feature type="domain" description="Protein kinase" evidence="9">
    <location>
        <begin position="38"/>
        <end position="292"/>
    </location>
</feature>
<dbReference type="GO" id="GO:0004674">
    <property type="term" value="F:protein serine/threonine kinase activity"/>
    <property type="evidence" value="ECO:0007669"/>
    <property type="project" value="UniProtKB-KW"/>
</dbReference>
<evidence type="ECO:0000256" key="5">
    <source>
        <dbReference type="ARBA" id="ARBA00022777"/>
    </source>
</evidence>